<accession>A0A6G1JW86</accession>
<protein>
    <recommendedName>
        <fullName evidence="4">Secreted protein</fullName>
    </recommendedName>
</protein>
<keyword evidence="1" id="KW-0732">Signal</keyword>
<proteinExistence type="predicted"/>
<evidence type="ECO:0000313" key="3">
    <source>
        <dbReference type="Proteomes" id="UP000799428"/>
    </source>
</evidence>
<evidence type="ECO:0000256" key="1">
    <source>
        <dbReference type="SAM" id="SignalP"/>
    </source>
</evidence>
<evidence type="ECO:0008006" key="4">
    <source>
        <dbReference type="Google" id="ProtNLM"/>
    </source>
</evidence>
<feature type="signal peptide" evidence="1">
    <location>
        <begin position="1"/>
        <end position="19"/>
    </location>
</feature>
<feature type="chain" id="PRO_5026055565" description="Secreted protein" evidence="1">
    <location>
        <begin position="20"/>
        <end position="118"/>
    </location>
</feature>
<dbReference type="EMBL" id="MU005781">
    <property type="protein sequence ID" value="KAF2704808.1"/>
    <property type="molecule type" value="Genomic_DNA"/>
</dbReference>
<dbReference type="Proteomes" id="UP000799428">
    <property type="component" value="Unassembled WGS sequence"/>
</dbReference>
<evidence type="ECO:0000313" key="2">
    <source>
        <dbReference type="EMBL" id="KAF2704808.1"/>
    </source>
</evidence>
<reference evidence="2" key="1">
    <citation type="journal article" date="2020" name="Stud. Mycol.">
        <title>101 Dothideomycetes genomes: a test case for predicting lifestyles and emergence of pathogens.</title>
        <authorList>
            <person name="Haridas S."/>
            <person name="Albert R."/>
            <person name="Binder M."/>
            <person name="Bloem J."/>
            <person name="Labutti K."/>
            <person name="Salamov A."/>
            <person name="Andreopoulos B."/>
            <person name="Baker S."/>
            <person name="Barry K."/>
            <person name="Bills G."/>
            <person name="Bluhm B."/>
            <person name="Cannon C."/>
            <person name="Castanera R."/>
            <person name="Culley D."/>
            <person name="Daum C."/>
            <person name="Ezra D."/>
            <person name="Gonzalez J."/>
            <person name="Henrissat B."/>
            <person name="Kuo A."/>
            <person name="Liang C."/>
            <person name="Lipzen A."/>
            <person name="Lutzoni F."/>
            <person name="Magnuson J."/>
            <person name="Mondo S."/>
            <person name="Nolan M."/>
            <person name="Ohm R."/>
            <person name="Pangilinan J."/>
            <person name="Park H.-J."/>
            <person name="Ramirez L."/>
            <person name="Alfaro M."/>
            <person name="Sun H."/>
            <person name="Tritt A."/>
            <person name="Yoshinaga Y."/>
            <person name="Zwiers L.-H."/>
            <person name="Turgeon B."/>
            <person name="Goodwin S."/>
            <person name="Spatafora J."/>
            <person name="Crous P."/>
            <person name="Grigoriev I."/>
        </authorList>
    </citation>
    <scope>NUCLEOTIDE SEQUENCE</scope>
    <source>
        <strain evidence="2">CBS 279.74</strain>
    </source>
</reference>
<organism evidence="2 3">
    <name type="scientific">Pleomassaria siparia CBS 279.74</name>
    <dbReference type="NCBI Taxonomy" id="1314801"/>
    <lineage>
        <taxon>Eukaryota</taxon>
        <taxon>Fungi</taxon>
        <taxon>Dikarya</taxon>
        <taxon>Ascomycota</taxon>
        <taxon>Pezizomycotina</taxon>
        <taxon>Dothideomycetes</taxon>
        <taxon>Pleosporomycetidae</taxon>
        <taxon>Pleosporales</taxon>
        <taxon>Pleomassariaceae</taxon>
        <taxon>Pleomassaria</taxon>
    </lineage>
</organism>
<dbReference type="AlphaFoldDB" id="A0A6G1JW86"/>
<sequence>MDFMLLLLLLLLCPSDAVSRGPLTASFSVIISTDLLMLAPHSATPPLLLLLLLQNLLLCRYHHHHHHHHHHPPPTITTTTNILDASDNDLARSANPNHQTIRPSDHQTHCHDFTSLLD</sequence>
<keyword evidence="3" id="KW-1185">Reference proteome</keyword>
<gene>
    <name evidence="2" type="ORF">K504DRAFT_112432</name>
</gene>
<name>A0A6G1JW86_9PLEO</name>